<organism evidence="2">
    <name type="scientific">hydrothermal vent metagenome</name>
    <dbReference type="NCBI Taxonomy" id="652676"/>
    <lineage>
        <taxon>unclassified sequences</taxon>
        <taxon>metagenomes</taxon>
        <taxon>ecological metagenomes</taxon>
    </lineage>
</organism>
<feature type="transmembrane region" description="Helical" evidence="1">
    <location>
        <begin position="88"/>
        <end position="106"/>
    </location>
</feature>
<evidence type="ECO:0000313" key="2">
    <source>
        <dbReference type="EMBL" id="VAV83402.1"/>
    </source>
</evidence>
<name>A0A3B0QT43_9ZZZZ</name>
<evidence type="ECO:0000256" key="1">
    <source>
        <dbReference type="SAM" id="Phobius"/>
    </source>
</evidence>
<proteinExistence type="predicted"/>
<keyword evidence="1" id="KW-0812">Transmembrane</keyword>
<keyword evidence="1" id="KW-0472">Membrane</keyword>
<dbReference type="AlphaFoldDB" id="A0A3B0QT43"/>
<reference evidence="2" key="1">
    <citation type="submission" date="2018-06" db="EMBL/GenBank/DDBJ databases">
        <authorList>
            <person name="Zhirakovskaya E."/>
        </authorList>
    </citation>
    <scope>NUCLEOTIDE SEQUENCE</scope>
</reference>
<dbReference type="EMBL" id="UOEB01000076">
    <property type="protein sequence ID" value="VAV83402.1"/>
    <property type="molecule type" value="Genomic_DNA"/>
</dbReference>
<gene>
    <name evidence="2" type="ORF">MNBD_BACTEROID02-559</name>
</gene>
<keyword evidence="1" id="KW-1133">Transmembrane helix</keyword>
<protein>
    <submittedName>
        <fullName evidence="2">Uncharacterized protein</fullName>
    </submittedName>
</protein>
<sequence length="202" mass="23379">MVFFGSKASKILDRQINNVNCPNCENQTSMTYSLFGEYSHIYWIPLFPLGRKNVVECNSCKRIFKIIELPESIKQKVRRERENAKTPLWYYSGLVIFIIGISYGAWASSKNKEDNSAYIKTPQIGDVYSIEGSSYGFFSTMKITDVTNDSIYVLINDYETDRRSGINSIDKNKNYTSSTYSFSKEEIINLYNDKTIFEIDRD</sequence>
<accession>A0A3B0QT43</accession>